<dbReference type="Pfam" id="PF04397">
    <property type="entry name" value="LytTR"/>
    <property type="match status" value="1"/>
</dbReference>
<dbReference type="Gene3D" id="2.40.50.1020">
    <property type="entry name" value="LytTr DNA-binding domain"/>
    <property type="match status" value="1"/>
</dbReference>
<gene>
    <name evidence="6" type="ORF">AB6713_18650</name>
</gene>
<name>A0ABV4HY55_9GAMM</name>
<dbReference type="SUPFAM" id="SSF52172">
    <property type="entry name" value="CheY-like"/>
    <property type="match status" value="1"/>
</dbReference>
<dbReference type="InterPro" id="IPR001789">
    <property type="entry name" value="Sig_transdc_resp-reg_receiver"/>
</dbReference>
<evidence type="ECO:0000256" key="2">
    <source>
        <dbReference type="ARBA" id="ARBA00023125"/>
    </source>
</evidence>
<dbReference type="PANTHER" id="PTHR48111">
    <property type="entry name" value="REGULATOR OF RPOS"/>
    <property type="match status" value="1"/>
</dbReference>
<dbReference type="SMART" id="SM00850">
    <property type="entry name" value="LytTR"/>
    <property type="match status" value="1"/>
</dbReference>
<keyword evidence="7" id="KW-1185">Reference proteome</keyword>
<dbReference type="PANTHER" id="PTHR48111:SF3">
    <property type="entry name" value="TRANSCRIPTIONAL REGULATORY PROTEIN BTSR"/>
    <property type="match status" value="1"/>
</dbReference>
<keyword evidence="3" id="KW-0597">Phosphoprotein</keyword>
<dbReference type="PROSITE" id="PS50930">
    <property type="entry name" value="HTH_LYTTR"/>
    <property type="match status" value="1"/>
</dbReference>
<evidence type="ECO:0000313" key="6">
    <source>
        <dbReference type="EMBL" id="MEZ0476612.1"/>
    </source>
</evidence>
<evidence type="ECO:0000259" key="4">
    <source>
        <dbReference type="PROSITE" id="PS50110"/>
    </source>
</evidence>
<comment type="caution">
    <text evidence="6">The sequence shown here is derived from an EMBL/GenBank/DDBJ whole genome shotgun (WGS) entry which is preliminary data.</text>
</comment>
<dbReference type="Gene3D" id="3.40.50.2300">
    <property type="match status" value="1"/>
</dbReference>
<protein>
    <submittedName>
        <fullName evidence="6">LytR/AlgR family response regulator transcription factor</fullName>
    </submittedName>
</protein>
<dbReference type="PROSITE" id="PS50110">
    <property type="entry name" value="RESPONSE_REGULATORY"/>
    <property type="match status" value="1"/>
</dbReference>
<dbReference type="RefSeq" id="WP_370561690.1">
    <property type="nucleotide sequence ID" value="NZ_JBFWIB010000001.1"/>
</dbReference>
<dbReference type="InterPro" id="IPR011006">
    <property type="entry name" value="CheY-like_superfamily"/>
</dbReference>
<dbReference type="Proteomes" id="UP001566331">
    <property type="component" value="Unassembled WGS sequence"/>
</dbReference>
<keyword evidence="2" id="KW-0238">DNA-binding</keyword>
<dbReference type="InterPro" id="IPR039420">
    <property type="entry name" value="WalR-like"/>
</dbReference>
<sequence>MPARSSCRSTEDAKRGRAPDVKVVIADDEPLARERLRTLLAQQPGVELVAEVGDGHAALHACAEHDADLILLDIAMPGIDGLEAARHLAAFEPRPAVVFCTAYDAHALSAFEAAAVDYLVKPVRPERLHAALERARTFTIGRDHDGNGSSLNKSRTHLCARLRGSLRLIPVEEVYYLQAEEKYVVVHHARGEDLIEESLKSLEQEFGERFMRIHRNCLVARHELVEIRRDHDGHVHAMLRHVQQPLEVSRRCVAQVREVIQRL</sequence>
<feature type="modified residue" description="4-aspartylphosphate" evidence="3">
    <location>
        <position position="73"/>
    </location>
</feature>
<dbReference type="InterPro" id="IPR007492">
    <property type="entry name" value="LytTR_DNA-bd_dom"/>
</dbReference>
<organism evidence="6 7">
    <name type="scientific">Luteimonas salinilitoris</name>
    <dbReference type="NCBI Taxonomy" id="3237697"/>
    <lineage>
        <taxon>Bacteria</taxon>
        <taxon>Pseudomonadati</taxon>
        <taxon>Pseudomonadota</taxon>
        <taxon>Gammaproteobacteria</taxon>
        <taxon>Lysobacterales</taxon>
        <taxon>Lysobacteraceae</taxon>
        <taxon>Luteimonas</taxon>
    </lineage>
</organism>
<accession>A0ABV4HY55</accession>
<dbReference type="Pfam" id="PF00072">
    <property type="entry name" value="Response_reg"/>
    <property type="match status" value="1"/>
</dbReference>
<reference evidence="6 7" key="1">
    <citation type="submission" date="2024-07" db="EMBL/GenBank/DDBJ databases">
        <title>Luteimonas salilacus sp. nov., isolated from the shore soil of Salt Lake in Tibet of China.</title>
        <authorList>
            <person name="Zhang X."/>
            <person name="Li A."/>
        </authorList>
    </citation>
    <scope>NUCLEOTIDE SEQUENCE [LARGE SCALE GENOMIC DNA]</scope>
    <source>
        <strain evidence="6 7">B3-2-R+30</strain>
    </source>
</reference>
<keyword evidence="1" id="KW-0902">Two-component regulatory system</keyword>
<evidence type="ECO:0000259" key="5">
    <source>
        <dbReference type="PROSITE" id="PS50930"/>
    </source>
</evidence>
<feature type="domain" description="Response regulatory" evidence="4">
    <location>
        <begin position="22"/>
        <end position="136"/>
    </location>
</feature>
<evidence type="ECO:0000256" key="1">
    <source>
        <dbReference type="ARBA" id="ARBA00023012"/>
    </source>
</evidence>
<evidence type="ECO:0000313" key="7">
    <source>
        <dbReference type="Proteomes" id="UP001566331"/>
    </source>
</evidence>
<evidence type="ECO:0000256" key="3">
    <source>
        <dbReference type="PROSITE-ProRule" id="PRU00169"/>
    </source>
</evidence>
<dbReference type="SMART" id="SM00448">
    <property type="entry name" value="REC"/>
    <property type="match status" value="1"/>
</dbReference>
<dbReference type="EMBL" id="JBFWIC010000042">
    <property type="protein sequence ID" value="MEZ0476612.1"/>
    <property type="molecule type" value="Genomic_DNA"/>
</dbReference>
<proteinExistence type="predicted"/>
<feature type="domain" description="HTH LytTR-type" evidence="5">
    <location>
        <begin position="168"/>
        <end position="262"/>
    </location>
</feature>